<keyword evidence="1" id="KW-1133">Transmembrane helix</keyword>
<keyword evidence="1" id="KW-0472">Membrane</keyword>
<feature type="transmembrane region" description="Helical" evidence="1">
    <location>
        <begin position="55"/>
        <end position="77"/>
    </location>
</feature>
<dbReference type="AlphaFoldDB" id="X1QXK9"/>
<evidence type="ECO:0000256" key="1">
    <source>
        <dbReference type="SAM" id="Phobius"/>
    </source>
</evidence>
<dbReference type="EMBL" id="BARV01035271">
    <property type="protein sequence ID" value="GAI55610.1"/>
    <property type="molecule type" value="Genomic_DNA"/>
</dbReference>
<feature type="transmembrane region" description="Helical" evidence="1">
    <location>
        <begin position="26"/>
        <end position="43"/>
    </location>
</feature>
<proteinExistence type="predicted"/>
<keyword evidence="1" id="KW-0812">Transmembrane</keyword>
<accession>X1QXK9</accession>
<name>X1QXK9_9ZZZZ</name>
<reference evidence="2" key="1">
    <citation type="journal article" date="2014" name="Front. Microbiol.">
        <title>High frequency of phylogenetically diverse reductive dehalogenase-homologous genes in deep subseafloor sedimentary metagenomes.</title>
        <authorList>
            <person name="Kawai M."/>
            <person name="Futagami T."/>
            <person name="Toyoda A."/>
            <person name="Takaki Y."/>
            <person name="Nishi S."/>
            <person name="Hori S."/>
            <person name="Arai W."/>
            <person name="Tsubouchi T."/>
            <person name="Morono Y."/>
            <person name="Uchiyama I."/>
            <person name="Ito T."/>
            <person name="Fujiyama A."/>
            <person name="Inagaki F."/>
            <person name="Takami H."/>
        </authorList>
    </citation>
    <scope>NUCLEOTIDE SEQUENCE</scope>
    <source>
        <strain evidence="2">Expedition CK06-06</strain>
    </source>
</reference>
<protein>
    <submittedName>
        <fullName evidence="2">Uncharacterized protein</fullName>
    </submittedName>
</protein>
<organism evidence="2">
    <name type="scientific">marine sediment metagenome</name>
    <dbReference type="NCBI Taxonomy" id="412755"/>
    <lineage>
        <taxon>unclassified sequences</taxon>
        <taxon>metagenomes</taxon>
        <taxon>ecological metagenomes</taxon>
    </lineage>
</organism>
<sequence>MAEIPKDLKPLLFGKGPRWHARSMRVLNWLGLACLIVGIVGDATNTVPGLEPTNWLIMAAALWLWGLGAWLAAYFAAKEG</sequence>
<evidence type="ECO:0000313" key="2">
    <source>
        <dbReference type="EMBL" id="GAI55610.1"/>
    </source>
</evidence>
<comment type="caution">
    <text evidence="2">The sequence shown here is derived from an EMBL/GenBank/DDBJ whole genome shotgun (WGS) entry which is preliminary data.</text>
</comment>
<gene>
    <name evidence="2" type="ORF">S06H3_55068</name>
</gene>